<evidence type="ECO:0008006" key="2">
    <source>
        <dbReference type="Google" id="ProtNLM"/>
    </source>
</evidence>
<dbReference type="SUPFAM" id="SSF52980">
    <property type="entry name" value="Restriction endonuclease-like"/>
    <property type="match status" value="1"/>
</dbReference>
<dbReference type="Gene3D" id="3.40.1350.10">
    <property type="match status" value="1"/>
</dbReference>
<dbReference type="InterPro" id="IPR011335">
    <property type="entry name" value="Restrct_endonuc-II-like"/>
</dbReference>
<reference evidence="1" key="1">
    <citation type="journal article" date="2021" name="Proc. Natl. Acad. Sci. U.S.A.">
        <title>A Catalog of Tens of Thousands of Viruses from Human Metagenomes Reveals Hidden Associations with Chronic Diseases.</title>
        <authorList>
            <person name="Tisza M.J."/>
            <person name="Buck C.B."/>
        </authorList>
    </citation>
    <scope>NUCLEOTIDE SEQUENCE</scope>
    <source>
        <strain evidence="1">CtZD11</strain>
    </source>
</reference>
<proteinExistence type="predicted"/>
<protein>
    <recommendedName>
        <fullName evidence="2">Holliday junction resolvase</fullName>
    </recommendedName>
</protein>
<dbReference type="GO" id="GO:0003676">
    <property type="term" value="F:nucleic acid binding"/>
    <property type="evidence" value="ECO:0007669"/>
    <property type="project" value="InterPro"/>
</dbReference>
<dbReference type="InterPro" id="IPR011856">
    <property type="entry name" value="tRNA_endonuc-like_dom_sf"/>
</dbReference>
<organism evidence="1">
    <name type="scientific">Siphoviridae sp. ctZD11</name>
    <dbReference type="NCBI Taxonomy" id="2825556"/>
    <lineage>
        <taxon>Viruses</taxon>
        <taxon>Duplodnaviria</taxon>
        <taxon>Heunggongvirae</taxon>
        <taxon>Uroviricota</taxon>
        <taxon>Caudoviricetes</taxon>
    </lineage>
</organism>
<dbReference type="EMBL" id="BK016014">
    <property type="protein sequence ID" value="DAF89566.1"/>
    <property type="molecule type" value="Genomic_DNA"/>
</dbReference>
<accession>A0A8S5U593</accession>
<name>A0A8S5U593_9CAUD</name>
<sequence length="136" mass="15926">MTNDNRKVGTSFEQTLCRRLSDFGFWAHNLAQNKQGQPFDVIAARHGNTYPIDCKVCEKNIFRLDRIEENQYSAMRLWRQTGNGEGWFALLLTNGEIWFLSLADMESFMLNRKSIYLPNIRQYGLPLEAWVLKCGW</sequence>
<evidence type="ECO:0000313" key="1">
    <source>
        <dbReference type="EMBL" id="DAF89566.1"/>
    </source>
</evidence>